<evidence type="ECO:0000313" key="9">
    <source>
        <dbReference type="EMBL" id="OZC10760.1"/>
    </source>
</evidence>
<evidence type="ECO:0000256" key="2">
    <source>
        <dbReference type="ARBA" id="ARBA00009916"/>
    </source>
</evidence>
<protein>
    <recommendedName>
        <fullName evidence="8">Phosphate transporter</fullName>
    </recommendedName>
</protein>
<feature type="transmembrane region" description="Helical" evidence="8">
    <location>
        <begin position="211"/>
        <end position="232"/>
    </location>
</feature>
<keyword evidence="4 8" id="KW-0592">Phosphate transport</keyword>
<comment type="function">
    <text evidence="8">Sodium-phosphate symporter.</text>
</comment>
<feature type="transmembrane region" description="Helical" evidence="8">
    <location>
        <begin position="142"/>
        <end position="163"/>
    </location>
</feature>
<dbReference type="GO" id="GO:0035435">
    <property type="term" value="P:phosphate ion transmembrane transport"/>
    <property type="evidence" value="ECO:0007669"/>
    <property type="project" value="TreeGrafter"/>
</dbReference>
<evidence type="ECO:0000256" key="7">
    <source>
        <dbReference type="ARBA" id="ARBA00023136"/>
    </source>
</evidence>
<evidence type="ECO:0000313" key="10">
    <source>
        <dbReference type="Proteomes" id="UP000242913"/>
    </source>
</evidence>
<proteinExistence type="inferred from homology"/>
<dbReference type="PANTHER" id="PTHR11101:SF80">
    <property type="entry name" value="PHOSPHATE TRANSPORTER"/>
    <property type="match status" value="1"/>
</dbReference>
<evidence type="ECO:0000256" key="3">
    <source>
        <dbReference type="ARBA" id="ARBA00022448"/>
    </source>
</evidence>
<dbReference type="PANTHER" id="PTHR11101">
    <property type="entry name" value="PHOSPHATE TRANSPORTER"/>
    <property type="match status" value="1"/>
</dbReference>
<feature type="transmembrane region" description="Helical" evidence="8">
    <location>
        <begin position="101"/>
        <end position="121"/>
    </location>
</feature>
<evidence type="ECO:0000256" key="6">
    <source>
        <dbReference type="ARBA" id="ARBA00022989"/>
    </source>
</evidence>
<evidence type="ECO:0000256" key="1">
    <source>
        <dbReference type="ARBA" id="ARBA00004141"/>
    </source>
</evidence>
<keyword evidence="7 8" id="KW-0472">Membrane</keyword>
<accession>A0A238C181</accession>
<gene>
    <name evidence="9" type="ORF">X798_02183</name>
</gene>
<dbReference type="GO" id="GO:0005315">
    <property type="term" value="F:phosphate transmembrane transporter activity"/>
    <property type="evidence" value="ECO:0007669"/>
    <property type="project" value="InterPro"/>
</dbReference>
<organism evidence="9 10">
    <name type="scientific">Onchocerca flexuosa</name>
    <dbReference type="NCBI Taxonomy" id="387005"/>
    <lineage>
        <taxon>Eukaryota</taxon>
        <taxon>Metazoa</taxon>
        <taxon>Ecdysozoa</taxon>
        <taxon>Nematoda</taxon>
        <taxon>Chromadorea</taxon>
        <taxon>Rhabditida</taxon>
        <taxon>Spirurina</taxon>
        <taxon>Spiruromorpha</taxon>
        <taxon>Filarioidea</taxon>
        <taxon>Onchocercidae</taxon>
        <taxon>Onchocerca</taxon>
    </lineage>
</organism>
<dbReference type="AlphaFoldDB" id="A0A238C181"/>
<feature type="transmembrane region" description="Helical" evidence="8">
    <location>
        <begin position="490"/>
        <end position="508"/>
    </location>
</feature>
<dbReference type="OrthoDB" id="260807at2759"/>
<comment type="similarity">
    <text evidence="2 8">Belongs to the inorganic phosphate transporter (PiT) (TC 2.A.20) family.</text>
</comment>
<feature type="non-terminal residue" evidence="9">
    <location>
        <position position="1"/>
    </location>
</feature>
<dbReference type="Proteomes" id="UP000242913">
    <property type="component" value="Unassembled WGS sequence"/>
</dbReference>
<keyword evidence="5 8" id="KW-0812">Transmembrane</keyword>
<dbReference type="EMBL" id="KZ269984">
    <property type="protein sequence ID" value="OZC10760.1"/>
    <property type="molecule type" value="Genomic_DNA"/>
</dbReference>
<keyword evidence="10" id="KW-1185">Reference proteome</keyword>
<feature type="transmembrane region" description="Helical" evidence="8">
    <location>
        <begin position="580"/>
        <end position="600"/>
    </location>
</feature>
<reference evidence="9 10" key="1">
    <citation type="submission" date="2015-12" db="EMBL/GenBank/DDBJ databases">
        <title>Draft genome of the nematode, Onchocerca flexuosa.</title>
        <authorList>
            <person name="Mitreva M."/>
        </authorList>
    </citation>
    <scope>NUCLEOTIDE SEQUENCE [LARGE SCALE GENOMIC DNA]</scope>
    <source>
        <strain evidence="9">Red Deer</strain>
    </source>
</reference>
<feature type="transmembrane region" description="Helical" evidence="8">
    <location>
        <begin position="61"/>
        <end position="81"/>
    </location>
</feature>
<comment type="subcellular location">
    <subcellularLocation>
        <location evidence="1 8">Membrane</location>
        <topology evidence="1 8">Multi-pass membrane protein</topology>
    </subcellularLocation>
</comment>
<dbReference type="Pfam" id="PF01384">
    <property type="entry name" value="PHO4"/>
    <property type="match status" value="1"/>
</dbReference>
<name>A0A238C181_9BILA</name>
<keyword evidence="3 8" id="KW-0813">Transport</keyword>
<keyword evidence="6 8" id="KW-1133">Transmembrane helix</keyword>
<sequence>GYESEKLDYKELAISPILLILVIEFLLEKKENFKNLNRIRVTYFAEKCAMREALEAFQDEMFWAIIVGFFIASILAFAIGANDTANSFGTSVGSKVLTLQQAYLLASIFETLGATLLGYQVTDTMRKGVIDLAVYNGSENELMLGQISVLSGCGAWLLIATFLKLPVSTTHSIVGATLGYSLLARGTQGIRWWPVIRICELRHICAKVISIISWFLSPLLSGIVSILFYSFIDHAVLRRRRPLHCGLILLPILYFICVAVNVFAVIYNGSEFLGFDKIPIWAVLVITLGTATVVALLVHFILGPQLKKRILELKAPASSTATLERNVTESQNEYNISVVIIDSFSDARSLLHYEDGKHRTLEPTNSREQQLAEISVDLFNNNNNGSTNVTTVEGKSAVVFSNLQASNTDGHHVLGTNMVRPTRSIETFFRSSKPEDPQASRLFSFLQVLTACFAGFAHGGNDVSNAIAPLVSLYAIYKENSVMQRSTTPVWLLLYGAGGMCVGLWVLGHRVIYTVGENLTKITPPSGFAIEFGAAVTVLASSKFGLPVSSTQCKVGSVVAVGVVQASGSVKWSTFRNISLSWLVTLPVTGVLSALVMLIARSIVL</sequence>
<feature type="transmembrane region" description="Helical" evidence="8">
    <location>
        <begin position="278"/>
        <end position="302"/>
    </location>
</feature>
<evidence type="ECO:0000256" key="4">
    <source>
        <dbReference type="ARBA" id="ARBA00022592"/>
    </source>
</evidence>
<dbReference type="GO" id="GO:0016020">
    <property type="term" value="C:membrane"/>
    <property type="evidence" value="ECO:0007669"/>
    <property type="project" value="UniProtKB-SubCell"/>
</dbReference>
<evidence type="ECO:0000256" key="5">
    <source>
        <dbReference type="ARBA" id="ARBA00022692"/>
    </source>
</evidence>
<evidence type="ECO:0000256" key="8">
    <source>
        <dbReference type="RuleBase" id="RU363058"/>
    </source>
</evidence>
<feature type="transmembrane region" description="Helical" evidence="8">
    <location>
        <begin position="244"/>
        <end position="266"/>
    </location>
</feature>
<dbReference type="InterPro" id="IPR001204">
    <property type="entry name" value="Phos_transporter"/>
</dbReference>